<feature type="binding site" evidence="8">
    <location>
        <begin position="12"/>
        <end position="20"/>
    </location>
    <ligand>
        <name>ATP</name>
        <dbReference type="ChEBI" id="CHEBI:30616"/>
    </ligand>
</feature>
<keyword evidence="3 8" id="KW-0547">Nucleotide-binding</keyword>
<dbReference type="InterPro" id="IPR011994">
    <property type="entry name" value="Cytidylate_kinase_dom"/>
</dbReference>
<accession>A0A840UXU7</accession>
<dbReference type="AlphaFoldDB" id="A0A840UXU7"/>
<evidence type="ECO:0000313" key="10">
    <source>
        <dbReference type="EMBL" id="MBB5347488.1"/>
    </source>
</evidence>
<evidence type="ECO:0000256" key="4">
    <source>
        <dbReference type="ARBA" id="ARBA00022777"/>
    </source>
</evidence>
<dbReference type="CDD" id="cd02020">
    <property type="entry name" value="CMPK"/>
    <property type="match status" value="1"/>
</dbReference>
<evidence type="ECO:0000256" key="3">
    <source>
        <dbReference type="ARBA" id="ARBA00022741"/>
    </source>
</evidence>
<dbReference type="SUPFAM" id="SSF52540">
    <property type="entry name" value="P-loop containing nucleoside triphosphate hydrolases"/>
    <property type="match status" value="1"/>
</dbReference>
<evidence type="ECO:0000256" key="1">
    <source>
        <dbReference type="ARBA" id="ARBA00009427"/>
    </source>
</evidence>
<reference evidence="10 11" key="1">
    <citation type="submission" date="2020-08" db="EMBL/GenBank/DDBJ databases">
        <title>Genomic Encyclopedia of Type Strains, Phase IV (KMG-IV): sequencing the most valuable type-strain genomes for metagenomic binning, comparative biology and taxonomic classification.</title>
        <authorList>
            <person name="Goeker M."/>
        </authorList>
    </citation>
    <scope>NUCLEOTIDE SEQUENCE [LARGE SCALE GENOMIC DNA]</scope>
    <source>
        <strain evidence="10 11">DSM 28570</strain>
    </source>
</reference>
<keyword evidence="5 8" id="KW-0067">ATP-binding</keyword>
<evidence type="ECO:0000256" key="6">
    <source>
        <dbReference type="ARBA" id="ARBA00047615"/>
    </source>
</evidence>
<keyword evidence="8" id="KW-0963">Cytoplasm</keyword>
<dbReference type="CDD" id="cd02019">
    <property type="entry name" value="NK"/>
    <property type="match status" value="1"/>
</dbReference>
<evidence type="ECO:0000259" key="9">
    <source>
        <dbReference type="Pfam" id="PF02224"/>
    </source>
</evidence>
<dbReference type="GO" id="GO:0006220">
    <property type="term" value="P:pyrimidine nucleotide metabolic process"/>
    <property type="evidence" value="ECO:0007669"/>
    <property type="project" value="UniProtKB-UniRule"/>
</dbReference>
<comment type="similarity">
    <text evidence="1 8">Belongs to the cytidylate kinase family. Type 1 subfamily.</text>
</comment>
<dbReference type="EC" id="2.7.4.25" evidence="8"/>
<evidence type="ECO:0000313" key="11">
    <source>
        <dbReference type="Proteomes" id="UP000539642"/>
    </source>
</evidence>
<feature type="domain" description="Cytidylate kinase" evidence="9">
    <location>
        <begin position="8"/>
        <end position="224"/>
    </location>
</feature>
<dbReference type="Pfam" id="PF02224">
    <property type="entry name" value="Cytidylate_kin"/>
    <property type="match status" value="1"/>
</dbReference>
<sequence>MTEALAVITIDGPSGVGKSTISRKVARVLGFTYLDTGAMYRAVGLFLQWNRVDLSDDQAMRSILAKIHIQLLPGKNEDDDTGVLLNGEDVSGTIRTPEMAMVASKVSAIPLVREKLTMLQRQLGNIGGVVAEGRDTGTVVFPRARYKFFLDARPEERARRRVRQLCMRGEAVDERKILEMTLERDKNDRERAIAPLRQAEDAWVIDTTSRDIDEVTHLVLEVIRAGRKKTTDPREGCNQPADR</sequence>
<evidence type="ECO:0000256" key="7">
    <source>
        <dbReference type="ARBA" id="ARBA00048478"/>
    </source>
</evidence>
<comment type="subcellular location">
    <subcellularLocation>
        <location evidence="8">Cytoplasm</location>
    </subcellularLocation>
</comment>
<keyword evidence="2 8" id="KW-0808">Transferase</keyword>
<dbReference type="HAMAP" id="MF_00238">
    <property type="entry name" value="Cytidyl_kinase_type1"/>
    <property type="match status" value="1"/>
</dbReference>
<dbReference type="NCBIfam" id="TIGR00017">
    <property type="entry name" value="cmk"/>
    <property type="match status" value="1"/>
</dbReference>
<dbReference type="GO" id="GO:0005737">
    <property type="term" value="C:cytoplasm"/>
    <property type="evidence" value="ECO:0007669"/>
    <property type="project" value="UniProtKB-SubCell"/>
</dbReference>
<keyword evidence="4 8" id="KW-0418">Kinase</keyword>
<protein>
    <recommendedName>
        <fullName evidence="8">Cytidylate kinase</fullName>
        <shortName evidence="8">CK</shortName>
        <ecNumber evidence="8">2.7.4.25</ecNumber>
    </recommendedName>
    <alternativeName>
        <fullName evidence="8">Cytidine monophosphate kinase</fullName>
        <shortName evidence="8">CMP kinase</shortName>
    </alternativeName>
</protein>
<gene>
    <name evidence="8" type="primary">cmk</name>
    <name evidence="10" type="ORF">HNQ81_001204</name>
</gene>
<evidence type="ECO:0000256" key="2">
    <source>
        <dbReference type="ARBA" id="ARBA00022679"/>
    </source>
</evidence>
<comment type="catalytic activity">
    <reaction evidence="6 8">
        <text>dCMP + ATP = dCDP + ADP</text>
        <dbReference type="Rhea" id="RHEA:25094"/>
        <dbReference type="ChEBI" id="CHEBI:30616"/>
        <dbReference type="ChEBI" id="CHEBI:57566"/>
        <dbReference type="ChEBI" id="CHEBI:58593"/>
        <dbReference type="ChEBI" id="CHEBI:456216"/>
        <dbReference type="EC" id="2.7.4.25"/>
    </reaction>
</comment>
<dbReference type="GO" id="GO:0005524">
    <property type="term" value="F:ATP binding"/>
    <property type="evidence" value="ECO:0007669"/>
    <property type="project" value="UniProtKB-UniRule"/>
</dbReference>
<dbReference type="RefSeq" id="WP_183349297.1">
    <property type="nucleotide sequence ID" value="NZ_JACHEO010000004.1"/>
</dbReference>
<dbReference type="Proteomes" id="UP000539642">
    <property type="component" value="Unassembled WGS sequence"/>
</dbReference>
<comment type="catalytic activity">
    <reaction evidence="7 8">
        <text>CMP + ATP = CDP + ADP</text>
        <dbReference type="Rhea" id="RHEA:11600"/>
        <dbReference type="ChEBI" id="CHEBI:30616"/>
        <dbReference type="ChEBI" id="CHEBI:58069"/>
        <dbReference type="ChEBI" id="CHEBI:60377"/>
        <dbReference type="ChEBI" id="CHEBI:456216"/>
        <dbReference type="EC" id="2.7.4.25"/>
    </reaction>
</comment>
<proteinExistence type="inferred from homology"/>
<comment type="caution">
    <text evidence="10">The sequence shown here is derived from an EMBL/GenBank/DDBJ whole genome shotgun (WGS) entry which is preliminary data.</text>
</comment>
<dbReference type="InterPro" id="IPR027417">
    <property type="entry name" value="P-loop_NTPase"/>
</dbReference>
<name>A0A840UXU7_9BACT</name>
<keyword evidence="11" id="KW-1185">Reference proteome</keyword>
<organism evidence="10 11">
    <name type="scientific">Desulfoprunum benzoelyticum</name>
    <dbReference type="NCBI Taxonomy" id="1506996"/>
    <lineage>
        <taxon>Bacteria</taxon>
        <taxon>Pseudomonadati</taxon>
        <taxon>Thermodesulfobacteriota</taxon>
        <taxon>Desulfobulbia</taxon>
        <taxon>Desulfobulbales</taxon>
        <taxon>Desulfobulbaceae</taxon>
        <taxon>Desulfoprunum</taxon>
    </lineage>
</organism>
<dbReference type="EMBL" id="JACHEO010000004">
    <property type="protein sequence ID" value="MBB5347488.1"/>
    <property type="molecule type" value="Genomic_DNA"/>
</dbReference>
<evidence type="ECO:0000256" key="5">
    <source>
        <dbReference type="ARBA" id="ARBA00022840"/>
    </source>
</evidence>
<dbReference type="InterPro" id="IPR003136">
    <property type="entry name" value="Cytidylate_kin"/>
</dbReference>
<evidence type="ECO:0000256" key="8">
    <source>
        <dbReference type="HAMAP-Rule" id="MF_00238"/>
    </source>
</evidence>
<dbReference type="Gene3D" id="3.40.50.300">
    <property type="entry name" value="P-loop containing nucleotide triphosphate hydrolases"/>
    <property type="match status" value="1"/>
</dbReference>
<dbReference type="GO" id="GO:0036431">
    <property type="term" value="F:dCMP kinase activity"/>
    <property type="evidence" value="ECO:0007669"/>
    <property type="project" value="InterPro"/>
</dbReference>